<proteinExistence type="predicted"/>
<reference evidence="1 2" key="1">
    <citation type="submission" date="2016-03" db="EMBL/GenBank/DDBJ databases">
        <title>Draft genome sequence of Acetobacter malorum CECT 7742, a strain isolated from strawberry vinegar.</title>
        <authorList>
            <person name="Sainz F."/>
            <person name="Mas A."/>
            <person name="Torija M.J."/>
        </authorList>
    </citation>
    <scope>NUCLEOTIDE SEQUENCE [LARGE SCALE GENOMIC DNA]</scope>
    <source>
        <strain evidence="1 2">CECT 7742</strain>
    </source>
</reference>
<sequence length="80" mass="8647">MQGEAPILHSNFLSSGLINQPRLIRHEPRILYGAGGKVVTLDGQRTICRDSGSVRGGRGCGFCRSSKQGRFSRGMSRTGL</sequence>
<dbReference type="Proteomes" id="UP000077349">
    <property type="component" value="Unassembled WGS sequence"/>
</dbReference>
<dbReference type="AlphaFoldDB" id="A0A177G6D4"/>
<organism evidence="1 2">
    <name type="scientific">Acetobacter malorum</name>
    <dbReference type="NCBI Taxonomy" id="178901"/>
    <lineage>
        <taxon>Bacteria</taxon>
        <taxon>Pseudomonadati</taxon>
        <taxon>Pseudomonadota</taxon>
        <taxon>Alphaproteobacteria</taxon>
        <taxon>Acetobacterales</taxon>
        <taxon>Acetobacteraceae</taxon>
        <taxon>Acetobacter</taxon>
    </lineage>
</organism>
<comment type="caution">
    <text evidence="1">The sequence shown here is derived from an EMBL/GenBank/DDBJ whole genome shotgun (WGS) entry which is preliminary data.</text>
</comment>
<protein>
    <submittedName>
        <fullName evidence="1">Uncharacterized protein</fullName>
    </submittedName>
</protein>
<name>A0A177G6D4_9PROT</name>
<accession>A0A177G6D4</accession>
<evidence type="ECO:0000313" key="1">
    <source>
        <dbReference type="EMBL" id="OAG75351.1"/>
    </source>
</evidence>
<evidence type="ECO:0000313" key="2">
    <source>
        <dbReference type="Proteomes" id="UP000077349"/>
    </source>
</evidence>
<dbReference type="EMBL" id="LVHD01000064">
    <property type="protein sequence ID" value="OAG75351.1"/>
    <property type="molecule type" value="Genomic_DNA"/>
</dbReference>
<gene>
    <name evidence="1" type="ORF">Amal_03470</name>
</gene>